<name>A0ABT0XMM6_9BACI</name>
<dbReference type="Proteomes" id="UP001203665">
    <property type="component" value="Unassembled WGS sequence"/>
</dbReference>
<dbReference type="InterPro" id="IPR046953">
    <property type="entry name" value="Spore_GerAC-like_C"/>
</dbReference>
<dbReference type="EMBL" id="JAMQJY010000003">
    <property type="protein sequence ID" value="MCM2677164.1"/>
    <property type="molecule type" value="Genomic_DNA"/>
</dbReference>
<gene>
    <name evidence="2" type="ORF">NDM98_18145</name>
</gene>
<dbReference type="Gene3D" id="3.30.300.210">
    <property type="entry name" value="Nutrient germinant receptor protein C, domain 3"/>
    <property type="match status" value="1"/>
</dbReference>
<evidence type="ECO:0000259" key="1">
    <source>
        <dbReference type="Pfam" id="PF05504"/>
    </source>
</evidence>
<protein>
    <recommendedName>
        <fullName evidence="1">Spore germination GerAC-like C-terminal domain-containing protein</fullName>
    </recommendedName>
</protein>
<dbReference type="InterPro" id="IPR008844">
    <property type="entry name" value="Spore_GerAC-like"/>
</dbReference>
<dbReference type="InterPro" id="IPR038501">
    <property type="entry name" value="Spore_GerAC_C_sf"/>
</dbReference>
<evidence type="ECO:0000313" key="3">
    <source>
        <dbReference type="Proteomes" id="UP001203665"/>
    </source>
</evidence>
<evidence type="ECO:0000313" key="2">
    <source>
        <dbReference type="EMBL" id="MCM2677164.1"/>
    </source>
</evidence>
<feature type="domain" description="Spore germination GerAC-like C-terminal" evidence="1">
    <location>
        <begin position="5"/>
        <end position="111"/>
    </location>
</feature>
<organism evidence="2 3">
    <name type="scientific">Alkalicoccobacillus plakortidis</name>
    <dbReference type="NCBI Taxonomy" id="444060"/>
    <lineage>
        <taxon>Bacteria</taxon>
        <taxon>Bacillati</taxon>
        <taxon>Bacillota</taxon>
        <taxon>Bacilli</taxon>
        <taxon>Bacillales</taxon>
        <taxon>Bacillaceae</taxon>
        <taxon>Alkalicoccobacillus</taxon>
    </lineage>
</organism>
<reference evidence="2" key="1">
    <citation type="submission" date="2022-06" db="EMBL/GenBank/DDBJ databases">
        <title>Alkalicoccobacillus porphyridii sp. nov., isolated from a marine red alga, Porphyridium purpureum and reclassification of Shouchella plakortidis and Shouchella gibsonii as Alkalicoccobacillus plakortidis comb. nov. and Alkalicoccobacillus gibsonii comb. nov.</title>
        <authorList>
            <person name="Kim K.H."/>
            <person name="Lee J.K."/>
            <person name="Han D.M."/>
            <person name="Baek J.H."/>
            <person name="Jeon C.O."/>
        </authorList>
    </citation>
    <scope>NUCLEOTIDE SEQUENCE</scope>
    <source>
        <strain evidence="2">DSM 19153</strain>
    </source>
</reference>
<dbReference type="PANTHER" id="PTHR35789:SF1">
    <property type="entry name" value="SPORE GERMINATION PROTEIN B3"/>
    <property type="match status" value="1"/>
</dbReference>
<dbReference type="Pfam" id="PF05504">
    <property type="entry name" value="Spore_GerAC"/>
    <property type="match status" value="1"/>
</dbReference>
<keyword evidence="3" id="KW-1185">Reference proteome</keyword>
<accession>A0ABT0XMM6</accession>
<proteinExistence type="predicted"/>
<comment type="caution">
    <text evidence="2">The sequence shown here is derived from an EMBL/GenBank/DDBJ whole genome shotgun (WGS) entry which is preliminary data.</text>
</comment>
<dbReference type="PANTHER" id="PTHR35789">
    <property type="entry name" value="SPORE GERMINATION PROTEIN B3"/>
    <property type="match status" value="1"/>
</dbReference>
<sequence>MTRQLKVTKTNDGDFEVNIELVLKIDANEYPGYHLYIRDTVKKLNTDLSQQLTREANDVLDKIKEANCDYLAIGRRVQAHHYSDWRNMEWKEMYPNIQMKANVKVEIITHGIIN</sequence>